<dbReference type="Gene3D" id="1.10.10.10">
    <property type="entry name" value="Winged helix-like DNA-binding domain superfamily/Winged helix DNA-binding domain"/>
    <property type="match status" value="1"/>
</dbReference>
<proteinExistence type="predicted"/>
<dbReference type="RefSeq" id="WP_122970449.1">
    <property type="nucleotide sequence ID" value="NZ_RHLQ01000001.1"/>
</dbReference>
<gene>
    <name evidence="2" type="ORF">EC501_01165</name>
</gene>
<dbReference type="InterPro" id="IPR036388">
    <property type="entry name" value="WH-like_DNA-bd_sf"/>
</dbReference>
<dbReference type="Pfam" id="PF04542">
    <property type="entry name" value="Sigma70_r2"/>
    <property type="match status" value="1"/>
</dbReference>
<dbReference type="OrthoDB" id="9783788at2"/>
<dbReference type="GO" id="GO:0003700">
    <property type="term" value="F:DNA-binding transcription factor activity"/>
    <property type="evidence" value="ECO:0007669"/>
    <property type="project" value="InterPro"/>
</dbReference>
<dbReference type="Proteomes" id="UP000279909">
    <property type="component" value="Unassembled WGS sequence"/>
</dbReference>
<protein>
    <submittedName>
        <fullName evidence="2">Sigma-70 family RNA polymerase sigma factor</fullName>
    </submittedName>
</protein>
<dbReference type="InterPro" id="IPR013324">
    <property type="entry name" value="RNA_pol_sigma_r3/r4-like"/>
</dbReference>
<evidence type="ECO:0000259" key="1">
    <source>
        <dbReference type="Pfam" id="PF04542"/>
    </source>
</evidence>
<dbReference type="InterPro" id="IPR013325">
    <property type="entry name" value="RNA_pol_sigma_r2"/>
</dbReference>
<evidence type="ECO:0000313" key="2">
    <source>
        <dbReference type="EMBL" id="RND01803.1"/>
    </source>
</evidence>
<dbReference type="InterPro" id="IPR014284">
    <property type="entry name" value="RNA_pol_sigma-70_dom"/>
</dbReference>
<dbReference type="Gene3D" id="1.10.1740.10">
    <property type="match status" value="1"/>
</dbReference>
<dbReference type="SUPFAM" id="SSF88659">
    <property type="entry name" value="Sigma3 and sigma4 domains of RNA polymerase sigma factors"/>
    <property type="match status" value="1"/>
</dbReference>
<dbReference type="AlphaFoldDB" id="A0A3M8HHE2"/>
<dbReference type="SUPFAM" id="SSF88946">
    <property type="entry name" value="Sigma2 domain of RNA polymerase sigma factors"/>
    <property type="match status" value="1"/>
</dbReference>
<keyword evidence="3" id="KW-1185">Reference proteome</keyword>
<accession>A0A3M8HHE2</accession>
<name>A0A3M8HHE2_9BACI</name>
<evidence type="ECO:0000313" key="3">
    <source>
        <dbReference type="Proteomes" id="UP000279909"/>
    </source>
</evidence>
<sequence length="165" mass="19861">MEEFNTICELYEPMITKVLKKAKVYKDHEHYRQCARIALWHAWKNYDQKRGDFAPYAYWTMLTSIYKEIEKDNQYKERNIAYDKDKLINLSHYVQVKTETINEFENLKDILSSLAEIDYNLIKTLYVFGATYDEIAATNKMSASSLRKRRQRVVEKVRKMLESYE</sequence>
<dbReference type="InterPro" id="IPR007627">
    <property type="entry name" value="RNA_pol_sigma70_r2"/>
</dbReference>
<feature type="domain" description="RNA polymerase sigma-70 region 2" evidence="1">
    <location>
        <begin position="11"/>
        <end position="71"/>
    </location>
</feature>
<dbReference type="EMBL" id="RHLQ01000001">
    <property type="protein sequence ID" value="RND01803.1"/>
    <property type="molecule type" value="Genomic_DNA"/>
</dbReference>
<dbReference type="NCBIfam" id="TIGR02937">
    <property type="entry name" value="sigma70-ECF"/>
    <property type="match status" value="1"/>
</dbReference>
<dbReference type="GO" id="GO:0006352">
    <property type="term" value="P:DNA-templated transcription initiation"/>
    <property type="evidence" value="ECO:0007669"/>
    <property type="project" value="InterPro"/>
</dbReference>
<comment type="caution">
    <text evidence="2">The sequence shown here is derived from an EMBL/GenBank/DDBJ whole genome shotgun (WGS) entry which is preliminary data.</text>
</comment>
<organism evidence="2 3">
    <name type="scientific">Lysinibacillus halotolerans</name>
    <dbReference type="NCBI Taxonomy" id="1368476"/>
    <lineage>
        <taxon>Bacteria</taxon>
        <taxon>Bacillati</taxon>
        <taxon>Bacillota</taxon>
        <taxon>Bacilli</taxon>
        <taxon>Bacillales</taxon>
        <taxon>Bacillaceae</taxon>
        <taxon>Lysinibacillus</taxon>
    </lineage>
</organism>
<reference evidence="2 3" key="1">
    <citation type="journal article" date="2014" name="Int. J. Syst. Evol. Microbiol.">
        <title>Lysinibacillus halotolerans sp. nov., isolated from saline-alkaline soil.</title>
        <authorList>
            <person name="Kong D."/>
            <person name="Wang Y."/>
            <person name="Zhao B."/>
            <person name="Li Y."/>
            <person name="Song J."/>
            <person name="Zhai Y."/>
            <person name="Zhang C."/>
            <person name="Wang H."/>
            <person name="Chen X."/>
            <person name="Zhao B."/>
            <person name="Ruan Z."/>
        </authorList>
    </citation>
    <scope>NUCLEOTIDE SEQUENCE [LARGE SCALE GENOMIC DNA]</scope>
    <source>
        <strain evidence="2 3">MCCC 1A12703</strain>
    </source>
</reference>